<evidence type="ECO:0000313" key="3">
    <source>
        <dbReference type="Proteomes" id="UP000326837"/>
    </source>
</evidence>
<proteinExistence type="predicted"/>
<feature type="transmembrane region" description="Helical" evidence="1">
    <location>
        <begin position="83"/>
        <end position="101"/>
    </location>
</feature>
<evidence type="ECO:0008006" key="4">
    <source>
        <dbReference type="Google" id="ProtNLM"/>
    </source>
</evidence>
<protein>
    <recommendedName>
        <fullName evidence="4">Integral membrane protein</fullName>
    </recommendedName>
</protein>
<organism evidence="2 3">
    <name type="scientific">Lacipirellula parvula</name>
    <dbReference type="NCBI Taxonomy" id="2650471"/>
    <lineage>
        <taxon>Bacteria</taxon>
        <taxon>Pseudomonadati</taxon>
        <taxon>Planctomycetota</taxon>
        <taxon>Planctomycetia</taxon>
        <taxon>Pirellulales</taxon>
        <taxon>Lacipirellulaceae</taxon>
        <taxon>Lacipirellula</taxon>
    </lineage>
</organism>
<name>A0A5K7XH33_9BACT</name>
<evidence type="ECO:0000313" key="2">
    <source>
        <dbReference type="EMBL" id="BBO35352.1"/>
    </source>
</evidence>
<accession>A0A5K7XH33</accession>
<dbReference type="RefSeq" id="WP_152100747.1">
    <property type="nucleotide sequence ID" value="NZ_AP021861.1"/>
</dbReference>
<dbReference type="KEGG" id="lpav:PLANPX_4964"/>
<sequence>MDAKRNTKWLLVAASLLWGVLAVTSALPAMFVPMMFDSAEAFTNVPWVLMAVCIGSFPLVCIGTVIASWWAFARDKIRTARTLTLLPVFNLVVGGAATVWTELARDF</sequence>
<dbReference type="Proteomes" id="UP000326837">
    <property type="component" value="Chromosome"/>
</dbReference>
<keyword evidence="1" id="KW-1133">Transmembrane helix</keyword>
<reference evidence="3" key="1">
    <citation type="submission" date="2019-10" db="EMBL/GenBank/DDBJ databases">
        <title>Lacipirellula parvula gen. nov., sp. nov., representing a lineage of planctomycetes widespread in freshwater anoxic habitats, and description of the family Lacipirellulaceae.</title>
        <authorList>
            <person name="Dedysh S.N."/>
            <person name="Kulichevskaya I.S."/>
            <person name="Beletsky A.V."/>
            <person name="Rakitin A.L."/>
            <person name="Mardanov A.V."/>
            <person name="Ivanova A.A."/>
            <person name="Saltykova V.X."/>
            <person name="Rijpstra W.I.C."/>
            <person name="Sinninghe Damste J.S."/>
            <person name="Ravin N.V."/>
        </authorList>
    </citation>
    <scope>NUCLEOTIDE SEQUENCE [LARGE SCALE GENOMIC DNA]</scope>
    <source>
        <strain evidence="3">PX69</strain>
    </source>
</reference>
<dbReference type="EMBL" id="AP021861">
    <property type="protein sequence ID" value="BBO35352.1"/>
    <property type="molecule type" value="Genomic_DNA"/>
</dbReference>
<keyword evidence="1" id="KW-0812">Transmembrane</keyword>
<keyword evidence="1" id="KW-0472">Membrane</keyword>
<evidence type="ECO:0000256" key="1">
    <source>
        <dbReference type="SAM" id="Phobius"/>
    </source>
</evidence>
<keyword evidence="3" id="KW-1185">Reference proteome</keyword>
<feature type="transmembrane region" description="Helical" evidence="1">
    <location>
        <begin position="45"/>
        <end position="71"/>
    </location>
</feature>
<gene>
    <name evidence="2" type="ORF">PLANPX_4964</name>
</gene>
<dbReference type="AlphaFoldDB" id="A0A5K7XH33"/>